<dbReference type="GO" id="GO:0016020">
    <property type="term" value="C:membrane"/>
    <property type="evidence" value="ECO:0007669"/>
    <property type="project" value="InterPro"/>
</dbReference>
<accession>A0A8T0CSB9</accession>
<feature type="transmembrane region" description="Helical" evidence="10">
    <location>
        <begin position="56"/>
        <end position="80"/>
    </location>
</feature>
<keyword evidence="8" id="KW-0406">Ion transport</keyword>
<evidence type="ECO:0000256" key="6">
    <source>
        <dbReference type="ARBA" id="ARBA00022967"/>
    </source>
</evidence>
<feature type="transmembrane region" description="Helical" evidence="10">
    <location>
        <begin position="112"/>
        <end position="137"/>
    </location>
</feature>
<name>A0A8T0CSB9_CORYI</name>
<proteinExistence type="predicted"/>
<comment type="caution">
    <text evidence="11">The sequence shown here is derived from an EMBL/GenBank/DDBJ whole genome shotgun (WGS) entry which is preliminary data.</text>
</comment>
<feature type="transmembrane region" description="Helical" evidence="10">
    <location>
        <begin position="433"/>
        <end position="453"/>
    </location>
</feature>
<dbReference type="EC" id="7.1.3.1" evidence="2"/>
<evidence type="ECO:0000256" key="8">
    <source>
        <dbReference type="ARBA" id="ARBA00023065"/>
    </source>
</evidence>
<organism evidence="11 12">
    <name type="scientific">Corymbia citriodora subsp. variegata</name>
    <dbReference type="NCBI Taxonomy" id="360336"/>
    <lineage>
        <taxon>Eukaryota</taxon>
        <taxon>Viridiplantae</taxon>
        <taxon>Streptophyta</taxon>
        <taxon>Embryophyta</taxon>
        <taxon>Tracheophyta</taxon>
        <taxon>Spermatophyta</taxon>
        <taxon>Magnoliopsida</taxon>
        <taxon>eudicotyledons</taxon>
        <taxon>Gunneridae</taxon>
        <taxon>Pentapetalae</taxon>
        <taxon>rosids</taxon>
        <taxon>malvids</taxon>
        <taxon>Myrtales</taxon>
        <taxon>Myrtaceae</taxon>
        <taxon>Myrtoideae</taxon>
        <taxon>Eucalypteae</taxon>
        <taxon>Corymbia</taxon>
    </lineage>
</organism>
<feature type="transmembrane region" description="Helical" evidence="10">
    <location>
        <begin position="465"/>
        <end position="484"/>
    </location>
</feature>
<dbReference type="AlphaFoldDB" id="A0A8T0CSB9"/>
<keyword evidence="12" id="KW-1185">Reference proteome</keyword>
<dbReference type="OrthoDB" id="754859at2759"/>
<keyword evidence="7 10" id="KW-1133">Transmembrane helix</keyword>
<dbReference type="PIRSF" id="PIRSF001265">
    <property type="entry name" value="H+-PPase"/>
    <property type="match status" value="1"/>
</dbReference>
<evidence type="ECO:0000256" key="5">
    <source>
        <dbReference type="ARBA" id="ARBA00022842"/>
    </source>
</evidence>
<dbReference type="PANTHER" id="PTHR31998">
    <property type="entry name" value="K(+)-INSENSITIVE PYROPHOSPHATE-ENERGIZED PROTON PUMP"/>
    <property type="match status" value="1"/>
</dbReference>
<evidence type="ECO:0000256" key="7">
    <source>
        <dbReference type="ARBA" id="ARBA00022989"/>
    </source>
</evidence>
<evidence type="ECO:0000313" key="12">
    <source>
        <dbReference type="Proteomes" id="UP000806378"/>
    </source>
</evidence>
<feature type="transmembrane region" description="Helical" evidence="10">
    <location>
        <begin position="275"/>
        <end position="292"/>
    </location>
</feature>
<reference evidence="11" key="1">
    <citation type="submission" date="2020-05" db="EMBL/GenBank/DDBJ databases">
        <title>WGS assembly of Corymbia citriodora subspecies variegata.</title>
        <authorList>
            <person name="Barry K."/>
            <person name="Hundley H."/>
            <person name="Shu S."/>
            <person name="Jenkins J."/>
            <person name="Grimwood J."/>
            <person name="Baten A."/>
        </authorList>
    </citation>
    <scope>NUCLEOTIDE SEQUENCE</scope>
    <source>
        <strain evidence="11">CV2-018</strain>
    </source>
</reference>
<keyword evidence="6" id="KW-1278">Translocase</keyword>
<evidence type="ECO:0000256" key="9">
    <source>
        <dbReference type="ARBA" id="ARBA00023136"/>
    </source>
</evidence>
<keyword evidence="5" id="KW-0460">Magnesium</keyword>
<dbReference type="InterPro" id="IPR004131">
    <property type="entry name" value="PPase-energised_H-pump"/>
</dbReference>
<keyword evidence="3" id="KW-0813">Transport</keyword>
<feature type="transmembrane region" description="Helical" evidence="10">
    <location>
        <begin position="312"/>
        <end position="331"/>
    </location>
</feature>
<dbReference type="Gramene" id="rna-gnl|WGS:JABURB|Cocit.L5521.1">
    <property type="protein sequence ID" value="cds-KAF7850420.1"/>
    <property type="gene ID" value="gene-BT93_L5521"/>
</dbReference>
<feature type="transmembrane region" description="Helical" evidence="10">
    <location>
        <begin position="241"/>
        <end position="263"/>
    </location>
</feature>
<dbReference type="GO" id="GO:0004427">
    <property type="term" value="F:inorganic diphosphate phosphatase activity"/>
    <property type="evidence" value="ECO:0007669"/>
    <property type="project" value="InterPro"/>
</dbReference>
<evidence type="ECO:0000256" key="10">
    <source>
        <dbReference type="SAM" id="Phobius"/>
    </source>
</evidence>
<feature type="transmembrane region" description="Helical" evidence="10">
    <location>
        <begin position="14"/>
        <end position="35"/>
    </location>
</feature>
<keyword evidence="9 10" id="KW-0472">Membrane</keyword>
<feature type="transmembrane region" description="Helical" evidence="10">
    <location>
        <begin position="530"/>
        <end position="550"/>
    </location>
</feature>
<evidence type="ECO:0000256" key="3">
    <source>
        <dbReference type="ARBA" id="ARBA00022448"/>
    </source>
</evidence>
<dbReference type="Proteomes" id="UP000806378">
    <property type="component" value="Unassembled WGS sequence"/>
</dbReference>
<sequence length="654" mass="69109">MVVTGVESFVCKEYQYVGVFMVAFAMLIFLLLGSIEQFGTQSRPCKFDPSNTCKPALVTAVFSAVSFLLGAFTSVLYGFLGKKIAIYTNARTALQTSNFNGRTFTAPFRSGAVMGFLLAAIGLLVLYLAICLFKLYYGNDWEGLFEAITGYGLGGSSMALFGRVGGGIYAKAANVCVHLVKRTQQNFPEDDRSPAVITNCVGDIVGDIAGMGTDLFGSYAESSCAALVIASISSFGMEHNFTAMCYPLLISSMGILVGSITTLVWKIKPGLKKQLIISTTLMTGGIAILSWIALPSSFTIYNFGSQKDVKNWQLALCVGVGLWAGLVIEFVTKCYPKNTPSCLRDAASHNVSVALTSIRIPFFAAVSIFVGSSFAATYGIAVAALGMLGTIATRLAVDACGPIYDNAKRIAEMANGEDLDAAGNTPAANGKGFAIESAALVSIALFGAFLNRLAMSSVDVLTPKVIFGLIMGAGLPYSFSAMTMRSVGSAGLQMAEKVCKQCGSDLMVGDEEPDYAACFETSALASFRGMIGPVALVMFTPLIVGTVFGVETLSGVLAGSLSSVVQIGVSPSNTGGAWSKVREDIRAGALKYAKGHCSDDRRLRRIAKRGKTFGHPLKDISGPPLNVIVQLMAVESLVFAPFFASHGGLLFKYF</sequence>
<dbReference type="GO" id="GO:0012505">
    <property type="term" value="C:endomembrane system"/>
    <property type="evidence" value="ECO:0007669"/>
    <property type="project" value="UniProtKB-SubCell"/>
</dbReference>
<evidence type="ECO:0000256" key="2">
    <source>
        <dbReference type="ARBA" id="ARBA00013242"/>
    </source>
</evidence>
<evidence type="ECO:0000256" key="4">
    <source>
        <dbReference type="ARBA" id="ARBA00022692"/>
    </source>
</evidence>
<dbReference type="Pfam" id="PF03030">
    <property type="entry name" value="H_PPase"/>
    <property type="match status" value="1"/>
</dbReference>
<dbReference type="NCBIfam" id="TIGR01104">
    <property type="entry name" value="V_PPase"/>
    <property type="match status" value="1"/>
</dbReference>
<feature type="transmembrane region" description="Helical" evidence="10">
    <location>
        <begin position="627"/>
        <end position="651"/>
    </location>
</feature>
<evidence type="ECO:0000313" key="11">
    <source>
        <dbReference type="EMBL" id="KAF7850420.1"/>
    </source>
</evidence>
<dbReference type="EMBL" id="MU089614">
    <property type="protein sequence ID" value="KAF7850420.1"/>
    <property type="molecule type" value="Genomic_DNA"/>
</dbReference>
<comment type="subcellular location">
    <subcellularLocation>
        <location evidence="1">Endomembrane system</location>
        <topology evidence="1">Multi-pass membrane protein</topology>
    </subcellularLocation>
</comment>
<evidence type="ECO:0000256" key="1">
    <source>
        <dbReference type="ARBA" id="ARBA00004127"/>
    </source>
</evidence>
<dbReference type="GO" id="GO:0009678">
    <property type="term" value="F:diphosphate hydrolysis-driven proton transmembrane transporter activity"/>
    <property type="evidence" value="ECO:0007669"/>
    <property type="project" value="UniProtKB-EC"/>
</dbReference>
<keyword evidence="4 10" id="KW-0812">Transmembrane</keyword>
<protein>
    <recommendedName>
        <fullName evidence="2">H(+)-exporting diphosphatase</fullName>
        <ecNumber evidence="2">7.1.3.1</ecNumber>
    </recommendedName>
</protein>
<gene>
    <name evidence="11" type="ORF">BT93_L5521</name>
</gene>